<feature type="compositionally biased region" description="Basic and acidic residues" evidence="2">
    <location>
        <begin position="7"/>
        <end position="18"/>
    </location>
</feature>
<sequence length="769" mass="86688">SGSASRGLREKEMDKDRTGGSTYSDDDANGASDSDQDQMLSLLPRLLVEETEFIEDINNTNNNNSNNITSNTKNSSPYAQAFNQPALASLSLALPPGFTVRDSTPHLSSFHSRTSTYPPPNLQNNNGGQKHHHHQQLQSLLNNNISQQSVQPPPHSSLKLSYAALSCPPEPTWTPSSSDAILHLPLDSFGNPLAASSSSLRSSVDAPWNVGSRSHRDNASSHSRLNEASSQRTRFNTTDAIQLNAVRPHFSAQNISGNTNSPVITSTEQRLRKSSAATLNSGHFLDSASYFDEYNEENYFNRHSHRDRLPSFGTASSSVSSSSATIASSTHLDKAQWFEQQDGHNFMSRHQDQHKSQLQQHQKQQQQQQQQHLSSSNQLEYGQFLNQQVQQQQAQLQDMSMPKNENLEFSLYPIEENSVPRNNNSGGSRKAETFKNALPNEQYQEQQQHRSLLEPQQYHQNYLQQDVVSKHPTKISGTLFTPQLFYPPPPPTSLLPPLTTPTISPLPRSRAVSLMITPSLSADTLNQMNQSRQYQQYHPQDREQSQQQQQQRYRSVSLQIDSIPGNSLGTGAAETTRNNEPLMNSVKTAGARFFPNNIDGEQQQQQQSQQWNYKNNSTGGENFQMQLQQQQQQQQQNQKQRLLPQPQALPSLSLPQIFLDGRLQDGSLAGGGTAAELRPNVQEYLPAGQQMQQLRRQQQQQQKLQLQFHQQQLLQQKQEEEKQQQQLLKQQQQENVEQIPAIVEASTTRAQVQQMILERNLNPNFNSFN</sequence>
<feature type="compositionally biased region" description="Polar residues" evidence="2">
    <location>
        <begin position="611"/>
        <end position="620"/>
    </location>
</feature>
<keyword evidence="4" id="KW-1185">Reference proteome</keyword>
<keyword evidence="1" id="KW-0175">Coiled coil</keyword>
<evidence type="ECO:0000256" key="2">
    <source>
        <dbReference type="SAM" id="MobiDB-lite"/>
    </source>
</evidence>
<protein>
    <submittedName>
        <fullName evidence="3">Uncharacterized protein</fullName>
    </submittedName>
</protein>
<feature type="compositionally biased region" description="Polar residues" evidence="2">
    <location>
        <begin position="220"/>
        <end position="234"/>
    </location>
</feature>
<feature type="coiled-coil region" evidence="1">
    <location>
        <begin position="687"/>
        <end position="737"/>
    </location>
</feature>
<evidence type="ECO:0000313" key="4">
    <source>
        <dbReference type="Proteomes" id="UP001211907"/>
    </source>
</evidence>
<feature type="region of interest" description="Disordered" evidence="2">
    <location>
        <begin position="347"/>
        <end position="375"/>
    </location>
</feature>
<evidence type="ECO:0000313" key="3">
    <source>
        <dbReference type="EMBL" id="KAJ3087756.1"/>
    </source>
</evidence>
<dbReference type="Proteomes" id="UP001211907">
    <property type="component" value="Unassembled WGS sequence"/>
</dbReference>
<feature type="compositionally biased region" description="Low complexity" evidence="2">
    <location>
        <begin position="545"/>
        <end position="559"/>
    </location>
</feature>
<organism evidence="3 4">
    <name type="scientific">Physocladia obscura</name>
    <dbReference type="NCBI Taxonomy" id="109957"/>
    <lineage>
        <taxon>Eukaryota</taxon>
        <taxon>Fungi</taxon>
        <taxon>Fungi incertae sedis</taxon>
        <taxon>Chytridiomycota</taxon>
        <taxon>Chytridiomycota incertae sedis</taxon>
        <taxon>Chytridiomycetes</taxon>
        <taxon>Chytridiales</taxon>
        <taxon>Chytriomycetaceae</taxon>
        <taxon>Physocladia</taxon>
    </lineage>
</organism>
<name>A0AAD5SNH9_9FUNG</name>
<reference evidence="3" key="1">
    <citation type="submission" date="2020-05" db="EMBL/GenBank/DDBJ databases">
        <title>Phylogenomic resolution of chytrid fungi.</title>
        <authorList>
            <person name="Stajich J.E."/>
            <person name="Amses K."/>
            <person name="Simmons R."/>
            <person name="Seto K."/>
            <person name="Myers J."/>
            <person name="Bonds A."/>
            <person name="Quandt C.A."/>
            <person name="Barry K."/>
            <person name="Liu P."/>
            <person name="Grigoriev I."/>
            <person name="Longcore J.E."/>
            <person name="James T.Y."/>
        </authorList>
    </citation>
    <scope>NUCLEOTIDE SEQUENCE</scope>
    <source>
        <strain evidence="3">JEL0513</strain>
    </source>
</reference>
<feature type="compositionally biased region" description="Polar residues" evidence="2">
    <location>
        <begin position="564"/>
        <end position="582"/>
    </location>
</feature>
<feature type="region of interest" description="Disordered" evidence="2">
    <location>
        <begin position="104"/>
        <end position="136"/>
    </location>
</feature>
<comment type="caution">
    <text evidence="3">The sequence shown here is derived from an EMBL/GenBank/DDBJ whole genome shotgun (WGS) entry which is preliminary data.</text>
</comment>
<feature type="non-terminal residue" evidence="3">
    <location>
        <position position="1"/>
    </location>
</feature>
<feature type="compositionally biased region" description="Low complexity" evidence="2">
    <location>
        <begin position="57"/>
        <end position="76"/>
    </location>
</feature>
<feature type="region of interest" description="Disordered" evidence="2">
    <location>
        <begin position="211"/>
        <end position="234"/>
    </location>
</feature>
<feature type="compositionally biased region" description="Polar residues" evidence="2">
    <location>
        <begin position="104"/>
        <end position="116"/>
    </location>
</feature>
<gene>
    <name evidence="3" type="ORF">HK100_008246</name>
</gene>
<dbReference type="AlphaFoldDB" id="A0AAD5SNH9"/>
<feature type="region of interest" description="Disordered" evidence="2">
    <location>
        <begin position="57"/>
        <end position="77"/>
    </location>
</feature>
<evidence type="ECO:0000256" key="1">
    <source>
        <dbReference type="SAM" id="Coils"/>
    </source>
</evidence>
<proteinExistence type="predicted"/>
<feature type="non-terminal residue" evidence="3">
    <location>
        <position position="769"/>
    </location>
</feature>
<feature type="region of interest" description="Disordered" evidence="2">
    <location>
        <begin position="600"/>
        <end position="620"/>
    </location>
</feature>
<feature type="region of interest" description="Disordered" evidence="2">
    <location>
        <begin position="533"/>
        <end position="582"/>
    </location>
</feature>
<feature type="region of interest" description="Disordered" evidence="2">
    <location>
        <begin position="1"/>
        <end position="41"/>
    </location>
</feature>
<dbReference type="EMBL" id="JADGJH010003992">
    <property type="protein sequence ID" value="KAJ3087756.1"/>
    <property type="molecule type" value="Genomic_DNA"/>
</dbReference>
<accession>A0AAD5SNH9</accession>
<feature type="compositionally biased region" description="Low complexity" evidence="2">
    <location>
        <begin position="356"/>
        <end position="375"/>
    </location>
</feature>